<dbReference type="RefSeq" id="WP_244533355.1">
    <property type="nucleotide sequence ID" value="NZ_AP014704.1"/>
</dbReference>
<evidence type="ECO:0000313" key="2">
    <source>
        <dbReference type="Proteomes" id="UP000061432"/>
    </source>
</evidence>
<dbReference type="AlphaFoldDB" id="A0A0C6FQ49"/>
<dbReference type="EMBL" id="AP014704">
    <property type="protein sequence ID" value="BAQ47424.1"/>
    <property type="molecule type" value="Genomic_DNA"/>
</dbReference>
<dbReference type="STRING" id="270351.Maq22A_c22200"/>
<reference evidence="2" key="2">
    <citation type="submission" date="2015-01" db="EMBL/GenBank/DDBJ databases">
        <title>Complete genome sequence of Methylobacterium aquaticum strain 22A.</title>
        <authorList>
            <person name="Tani A."/>
            <person name="Ogura Y."/>
            <person name="Hayashi T."/>
        </authorList>
    </citation>
    <scope>NUCLEOTIDE SEQUENCE [LARGE SCALE GENOMIC DNA]</scope>
    <source>
        <strain evidence="2">MA-22A</strain>
    </source>
</reference>
<sequence length="373" mass="41963">MRIEDGNWNPTINAAHAAGRGRFCIALCELEYDDPFTAIIEYDDAFPQPWCRTDVLREIYAIKPAPLADPPGARFAALSNEGDVYWIGDQTVHETIQGAGIQSPDATGAGALANLGSIAGQLWAVGHGAQIYRRTTDHQWYQVPFRSKTDLRFEIIRFGEIAGSSENDFYIEGSMSPKRIDLDEKTRNNLKGNKNWDDWNRAYEIARENSPSKGLVTEGRAYHWNGTSWTEIPIPGSSPHTINDIYVETPDKVWMVGSRGTILVGNGRDGFRSVGFAGDTETLLSITRFKDQYVVASDYALHLFDGHHLTPFKPRLRGRARPTPLKVQSVDDVLFYFDYKRGIHRYDGERWTEIVIPAELRARAFKGLAPRSP</sequence>
<gene>
    <name evidence="1" type="ORF">Maq22A_c22200</name>
</gene>
<accession>A0A0C6FQ49</accession>
<dbReference type="KEGG" id="maqu:Maq22A_c22200"/>
<protein>
    <submittedName>
        <fullName evidence="1">Uncharacterized protein</fullName>
    </submittedName>
</protein>
<reference evidence="1 2" key="1">
    <citation type="journal article" date="2015" name="Genome Announc.">
        <title>Complete Genome Sequence of Methylobacterium aquaticum Strain 22A, Isolated from Racomitrium japonicum Moss.</title>
        <authorList>
            <person name="Tani A."/>
            <person name="Ogura Y."/>
            <person name="Hayashi T."/>
            <person name="Kimbara K."/>
        </authorList>
    </citation>
    <scope>NUCLEOTIDE SEQUENCE [LARGE SCALE GENOMIC DNA]</scope>
    <source>
        <strain evidence="1 2">MA-22A</strain>
    </source>
</reference>
<name>A0A0C6FQ49_9HYPH</name>
<dbReference type="PATRIC" id="fig|270351.10.peg.4281"/>
<proteinExistence type="predicted"/>
<evidence type="ECO:0000313" key="1">
    <source>
        <dbReference type="EMBL" id="BAQ47424.1"/>
    </source>
</evidence>
<organism evidence="1 2">
    <name type="scientific">Methylobacterium aquaticum</name>
    <dbReference type="NCBI Taxonomy" id="270351"/>
    <lineage>
        <taxon>Bacteria</taxon>
        <taxon>Pseudomonadati</taxon>
        <taxon>Pseudomonadota</taxon>
        <taxon>Alphaproteobacteria</taxon>
        <taxon>Hyphomicrobiales</taxon>
        <taxon>Methylobacteriaceae</taxon>
        <taxon>Methylobacterium</taxon>
    </lineage>
</organism>
<dbReference type="Proteomes" id="UP000061432">
    <property type="component" value="Chromosome"/>
</dbReference>